<evidence type="ECO:0000313" key="5">
    <source>
        <dbReference type="Proteomes" id="UP000627538"/>
    </source>
</evidence>
<keyword evidence="5" id="KW-1185">Reference proteome</keyword>
<protein>
    <submittedName>
        <fullName evidence="4">Thioredoxin domain-containing protein</fullName>
    </submittedName>
</protein>
<evidence type="ECO:0000313" key="4">
    <source>
        <dbReference type="EMBL" id="MBD3689158.1"/>
    </source>
</evidence>
<keyword evidence="2" id="KW-0472">Membrane</keyword>
<feature type="region of interest" description="Disordered" evidence="1">
    <location>
        <begin position="1"/>
        <end position="28"/>
    </location>
</feature>
<reference evidence="4 5" key="1">
    <citation type="submission" date="2020-08" db="EMBL/GenBank/DDBJ databases">
        <title>Winkia gen. nov., sp. nov., isolated from faeces of the Anser albifrons in China.</title>
        <authorList>
            <person name="Liu Q."/>
        </authorList>
    </citation>
    <scope>NUCLEOTIDE SEQUENCE [LARGE SCALE GENOMIC DNA]</scope>
    <source>
        <strain evidence="4 5">C62</strain>
    </source>
</reference>
<dbReference type="InterPro" id="IPR012336">
    <property type="entry name" value="Thioredoxin-like_fold"/>
</dbReference>
<keyword evidence="2" id="KW-0812">Transmembrane</keyword>
<keyword evidence="2" id="KW-1133">Transmembrane helix</keyword>
<evidence type="ECO:0000256" key="2">
    <source>
        <dbReference type="SAM" id="Phobius"/>
    </source>
</evidence>
<dbReference type="Gene3D" id="3.40.30.10">
    <property type="entry name" value="Glutaredoxin"/>
    <property type="match status" value="1"/>
</dbReference>
<dbReference type="Proteomes" id="UP000627538">
    <property type="component" value="Unassembled WGS sequence"/>
</dbReference>
<dbReference type="RefSeq" id="WP_191071226.1">
    <property type="nucleotide sequence ID" value="NZ_CP060506.1"/>
</dbReference>
<feature type="transmembrane region" description="Helical" evidence="2">
    <location>
        <begin position="31"/>
        <end position="55"/>
    </location>
</feature>
<dbReference type="AlphaFoldDB" id="A0A8I0GAD7"/>
<dbReference type="SUPFAM" id="SSF52833">
    <property type="entry name" value="Thioredoxin-like"/>
    <property type="match status" value="1"/>
</dbReference>
<dbReference type="EMBL" id="JACRUO010000001">
    <property type="protein sequence ID" value="MBD3689158.1"/>
    <property type="molecule type" value="Genomic_DNA"/>
</dbReference>
<gene>
    <name evidence="4" type="ORF">H8R10_02800</name>
</gene>
<comment type="caution">
    <text evidence="4">The sequence shown here is derived from an EMBL/GenBank/DDBJ whole genome shotgun (WGS) entry which is preliminary data.</text>
</comment>
<feature type="domain" description="Thioredoxin-like fold" evidence="3">
    <location>
        <begin position="97"/>
        <end position="252"/>
    </location>
</feature>
<sequence>MSRKSQPRSSNATMRAVQERRDQQRKRDRRTLVTISAAVIVVLLVLAGLVTWAVLQRQSDIASGEGASKSLTLSTAIKQDRGMVLGADGPGKATAGAPVVELYFDYSCAHCVDFEHRVGKDVMADVAAGKYTLKLHPVLTEALPYQYPATELSLRVYQSQPDKFTALHEALTEEAYQAMVNRDYDPLTNDPVETVRKVGKKVGIDDKILDTLSTGASQSILTDWSKAWTSSGLSADGKYGTPMFVRDGKMVQITSIDDALAKMRGE</sequence>
<evidence type="ECO:0000256" key="1">
    <source>
        <dbReference type="SAM" id="MobiDB-lite"/>
    </source>
</evidence>
<name>A0A8I0GAD7_9ACTO</name>
<evidence type="ECO:0000259" key="3">
    <source>
        <dbReference type="Pfam" id="PF13462"/>
    </source>
</evidence>
<organism evidence="4 5">
    <name type="scientific">Nanchangia anserum</name>
    <dbReference type="NCBI Taxonomy" id="2692125"/>
    <lineage>
        <taxon>Bacteria</taxon>
        <taxon>Bacillati</taxon>
        <taxon>Actinomycetota</taxon>
        <taxon>Actinomycetes</taxon>
        <taxon>Actinomycetales</taxon>
        <taxon>Actinomycetaceae</taxon>
        <taxon>Nanchangia</taxon>
    </lineage>
</organism>
<dbReference type="InterPro" id="IPR036249">
    <property type="entry name" value="Thioredoxin-like_sf"/>
</dbReference>
<proteinExistence type="predicted"/>
<dbReference type="Pfam" id="PF13462">
    <property type="entry name" value="Thioredoxin_4"/>
    <property type="match status" value="1"/>
</dbReference>
<accession>A0A8I0GAD7</accession>